<sequence>MTDPPWEPPLAGDETGAFLGALDRLRATFRWKCADLDTAGLAARTAASSLSLGGLLKHLAVQEDYCFQVKILGEPMPAPWDLSVWETEGDDWEFDSAANDSPEELYEFWDTSVGRSRSAVAVIEARGGLGAPSAFTWPDGSRPNVRRVLMDLVEEYGRHTGHADILREAVDGRTGEDPPWPSSD</sequence>
<name>A0A4Q5J8Y0_9ACTN</name>
<evidence type="ECO:0000313" key="2">
    <source>
        <dbReference type="Proteomes" id="UP000291189"/>
    </source>
</evidence>
<dbReference type="Pfam" id="PF04978">
    <property type="entry name" value="MST"/>
    <property type="match status" value="1"/>
</dbReference>
<dbReference type="OrthoDB" id="4548523at2"/>
<comment type="caution">
    <text evidence="1">The sequence shown here is derived from an EMBL/GenBank/DDBJ whole genome shotgun (WGS) entry which is preliminary data.</text>
</comment>
<dbReference type="RefSeq" id="WP_129985553.1">
    <property type="nucleotide sequence ID" value="NZ_SDPU01000011.1"/>
</dbReference>
<dbReference type="EMBL" id="SDPU01000011">
    <property type="protein sequence ID" value="RYU14339.1"/>
    <property type="molecule type" value="Genomic_DNA"/>
</dbReference>
<gene>
    <name evidence="1" type="ORF">ETU37_03800</name>
</gene>
<accession>A0A4Q5J8Y0</accession>
<proteinExistence type="predicted"/>
<dbReference type="AlphaFoldDB" id="A0A4Q5J8Y0"/>
<protein>
    <submittedName>
        <fullName evidence="1">DinB family protein</fullName>
    </submittedName>
</protein>
<organism evidence="1 2">
    <name type="scientific">Nocardioides iriomotensis</name>
    <dbReference type="NCBI Taxonomy" id="715784"/>
    <lineage>
        <taxon>Bacteria</taxon>
        <taxon>Bacillati</taxon>
        <taxon>Actinomycetota</taxon>
        <taxon>Actinomycetes</taxon>
        <taxon>Propionibacteriales</taxon>
        <taxon>Nocardioidaceae</taxon>
        <taxon>Nocardioides</taxon>
    </lineage>
</organism>
<keyword evidence="2" id="KW-1185">Reference proteome</keyword>
<dbReference type="InterPro" id="IPR007061">
    <property type="entry name" value="MST-like"/>
</dbReference>
<reference evidence="1 2" key="1">
    <citation type="submission" date="2019-01" db="EMBL/GenBank/DDBJ databases">
        <title>Nocardioides guangzhouensis sp. nov., an actinobacterium isolated from soil.</title>
        <authorList>
            <person name="Fu Y."/>
            <person name="Cai Y."/>
            <person name="Lin Z."/>
            <person name="Chen P."/>
        </authorList>
    </citation>
    <scope>NUCLEOTIDE SEQUENCE [LARGE SCALE GENOMIC DNA]</scope>
    <source>
        <strain evidence="1 2">NBRC 105384</strain>
    </source>
</reference>
<dbReference type="SUPFAM" id="SSF109854">
    <property type="entry name" value="DinB/YfiT-like putative metalloenzymes"/>
    <property type="match status" value="1"/>
</dbReference>
<dbReference type="Proteomes" id="UP000291189">
    <property type="component" value="Unassembled WGS sequence"/>
</dbReference>
<dbReference type="InterPro" id="IPR034660">
    <property type="entry name" value="DinB/YfiT-like"/>
</dbReference>
<dbReference type="Gene3D" id="1.20.120.450">
    <property type="entry name" value="dinb family like domain"/>
    <property type="match status" value="1"/>
</dbReference>
<evidence type="ECO:0000313" key="1">
    <source>
        <dbReference type="EMBL" id="RYU14339.1"/>
    </source>
</evidence>